<name>W4QN87_HALA3</name>
<accession>W4QN87</accession>
<feature type="domain" description="Response regulatory" evidence="2">
    <location>
        <begin position="108"/>
        <end position="224"/>
    </location>
</feature>
<evidence type="ECO:0000259" key="3">
    <source>
        <dbReference type="PROSITE" id="PS50887"/>
    </source>
</evidence>
<keyword evidence="5" id="KW-1185">Reference proteome</keyword>
<dbReference type="Proteomes" id="UP000018896">
    <property type="component" value="Unassembled WGS sequence"/>
</dbReference>
<dbReference type="NCBIfam" id="TIGR00254">
    <property type="entry name" value="GGDEF"/>
    <property type="match status" value="1"/>
</dbReference>
<comment type="caution">
    <text evidence="4">The sequence shown here is derived from an EMBL/GenBank/DDBJ whole genome shotgun (WGS) entry which is preliminary data.</text>
</comment>
<feature type="domain" description="GGDEF" evidence="3">
    <location>
        <begin position="264"/>
        <end position="397"/>
    </location>
</feature>
<dbReference type="EMBL" id="BAUV01000002">
    <property type="protein sequence ID" value="GAE33536.1"/>
    <property type="molecule type" value="Genomic_DNA"/>
</dbReference>
<dbReference type="RefSeq" id="WP_035661724.1">
    <property type="nucleotide sequence ID" value="NZ_BAUV01000002.1"/>
</dbReference>
<dbReference type="InterPro" id="IPR029787">
    <property type="entry name" value="Nucleotide_cyclase"/>
</dbReference>
<dbReference type="GO" id="GO:1902201">
    <property type="term" value="P:negative regulation of bacterial-type flagellum-dependent cell motility"/>
    <property type="evidence" value="ECO:0007669"/>
    <property type="project" value="TreeGrafter"/>
</dbReference>
<feature type="modified residue" description="4-aspartylphosphate" evidence="1">
    <location>
        <position position="157"/>
    </location>
</feature>
<dbReference type="InterPro" id="IPR011006">
    <property type="entry name" value="CheY-like_superfamily"/>
</dbReference>
<evidence type="ECO:0000313" key="5">
    <source>
        <dbReference type="Proteomes" id="UP000018896"/>
    </source>
</evidence>
<protein>
    <recommendedName>
        <fullName evidence="6">Diguanylate cyclase</fullName>
    </recommendedName>
</protein>
<dbReference type="eggNOG" id="COG0745">
    <property type="taxonomic scope" value="Bacteria"/>
</dbReference>
<dbReference type="PROSITE" id="PS50110">
    <property type="entry name" value="RESPONSE_REGULATORY"/>
    <property type="match status" value="2"/>
</dbReference>
<dbReference type="OrthoDB" id="9759607at2"/>
<dbReference type="eggNOG" id="COG3706">
    <property type="taxonomic scope" value="Bacteria"/>
</dbReference>
<dbReference type="GO" id="GO:0043709">
    <property type="term" value="P:cell adhesion involved in single-species biofilm formation"/>
    <property type="evidence" value="ECO:0007669"/>
    <property type="project" value="TreeGrafter"/>
</dbReference>
<dbReference type="STRING" id="1236973.JCM9157_541"/>
<evidence type="ECO:0000313" key="4">
    <source>
        <dbReference type="EMBL" id="GAE33536.1"/>
    </source>
</evidence>
<dbReference type="Gene3D" id="3.40.50.2300">
    <property type="match status" value="2"/>
</dbReference>
<dbReference type="Pfam" id="PF00072">
    <property type="entry name" value="Response_reg"/>
    <property type="match status" value="2"/>
</dbReference>
<dbReference type="SMART" id="SM00448">
    <property type="entry name" value="REC"/>
    <property type="match status" value="2"/>
</dbReference>
<dbReference type="AlphaFoldDB" id="W4QN87"/>
<dbReference type="FunFam" id="3.30.70.270:FF:000001">
    <property type="entry name" value="Diguanylate cyclase domain protein"/>
    <property type="match status" value="1"/>
</dbReference>
<dbReference type="PANTHER" id="PTHR45138">
    <property type="entry name" value="REGULATORY COMPONENTS OF SENSORY TRANSDUCTION SYSTEM"/>
    <property type="match status" value="1"/>
</dbReference>
<dbReference type="CDD" id="cd17574">
    <property type="entry name" value="REC_OmpR"/>
    <property type="match status" value="1"/>
</dbReference>
<dbReference type="PANTHER" id="PTHR45138:SF9">
    <property type="entry name" value="DIGUANYLATE CYCLASE DGCM-RELATED"/>
    <property type="match status" value="1"/>
</dbReference>
<sequence length="536" mass="62595">MERYQQKFIERIIETTGKWKNEKVISHNAVVRFFHTVLGTGATIGLHEYADAARVQLEKVKKMDKEEGWTFEELAPMLVDFPSQKVDQKSEEIANITQPTLHEELKPLVLLIDDDHDFVDYTKRMLEKEGYLVLVALTAQKALELYMNQRPDCVLLDYVIPGVDAFHLLEQVLAKAKNEFIPVMMISAERDYNVELDAYRKGVTDYFHKPINEEIFLVRLKNRLTLRKTIQNSVMIDELTKAFSRRFLEIEAKRLIESYHRYGEDFSLAILDLDHFKQVNDTYGHPIGDKVLVEFVDYLNRSKRKLDMVFRLGGEEFLMLFPHTTKEQAQKTLNRFLDGFHKILFTEGEAKFQITFSAGLTDMRDNLQNIQPLIEEADQALYEAKGNGRNQVAVYHNNSIKKIHNQVHIYIVDDDPIIRQVLLDNINTLNINGVAIHTESFREGESFLTSDWYKPRERHIIILDRIMPRIDGLELVSRIREKYPQGKVVIMMLTGRNNEKEIIRALDLGADDYVTKPFKLDELLARVKRLIYRSFI</sequence>
<evidence type="ECO:0000256" key="1">
    <source>
        <dbReference type="PROSITE-ProRule" id="PRU00169"/>
    </source>
</evidence>
<proteinExistence type="predicted"/>
<dbReference type="InterPro" id="IPR043128">
    <property type="entry name" value="Rev_trsase/Diguanyl_cyclase"/>
</dbReference>
<evidence type="ECO:0000259" key="2">
    <source>
        <dbReference type="PROSITE" id="PS50110"/>
    </source>
</evidence>
<feature type="modified residue" description="4-aspartylphosphate" evidence="1">
    <location>
        <position position="464"/>
    </location>
</feature>
<dbReference type="InterPro" id="IPR001789">
    <property type="entry name" value="Sig_transdc_resp-reg_receiver"/>
</dbReference>
<dbReference type="InterPro" id="IPR050469">
    <property type="entry name" value="Diguanylate_Cyclase"/>
</dbReference>
<reference evidence="4 5" key="1">
    <citation type="journal article" date="2014" name="Genome Announc.">
        <title>Draft Genome Sequences of Three Alkaliphilic Bacillus Strains, Bacillus wakoensis JCM 9140T, Bacillus akibai JCM 9157T, and Bacillus hemicellulosilyticus JCM 9152T.</title>
        <authorList>
            <person name="Yuki M."/>
            <person name="Oshima K."/>
            <person name="Suda W."/>
            <person name="Oshida Y."/>
            <person name="Kitamura K."/>
            <person name="Iida T."/>
            <person name="Hattori M."/>
            <person name="Ohkuma M."/>
        </authorList>
    </citation>
    <scope>NUCLEOTIDE SEQUENCE [LARGE SCALE GENOMIC DNA]</scope>
    <source>
        <strain evidence="4 5">JCM 9157</strain>
    </source>
</reference>
<keyword evidence="1" id="KW-0597">Phosphoprotein</keyword>
<dbReference type="CDD" id="cd01949">
    <property type="entry name" value="GGDEF"/>
    <property type="match status" value="1"/>
</dbReference>
<feature type="domain" description="Response regulatory" evidence="2">
    <location>
        <begin position="408"/>
        <end position="531"/>
    </location>
</feature>
<dbReference type="SUPFAM" id="SSF52172">
    <property type="entry name" value="CheY-like"/>
    <property type="match status" value="2"/>
</dbReference>
<organism evidence="4 5">
    <name type="scientific">Halalkalibacter akibai (strain ATCC 43226 / DSM 21942 / CIP 109018 / JCM 9157 / 1139)</name>
    <name type="common">Bacillus akibai</name>
    <dbReference type="NCBI Taxonomy" id="1236973"/>
    <lineage>
        <taxon>Bacteria</taxon>
        <taxon>Bacillati</taxon>
        <taxon>Bacillota</taxon>
        <taxon>Bacilli</taxon>
        <taxon>Bacillales</taxon>
        <taxon>Bacillaceae</taxon>
        <taxon>Halalkalibacter</taxon>
    </lineage>
</organism>
<dbReference type="GO" id="GO:0052621">
    <property type="term" value="F:diguanylate cyclase activity"/>
    <property type="evidence" value="ECO:0007669"/>
    <property type="project" value="TreeGrafter"/>
</dbReference>
<dbReference type="SUPFAM" id="SSF55073">
    <property type="entry name" value="Nucleotide cyclase"/>
    <property type="match status" value="1"/>
</dbReference>
<dbReference type="GO" id="GO:0000160">
    <property type="term" value="P:phosphorelay signal transduction system"/>
    <property type="evidence" value="ECO:0007669"/>
    <property type="project" value="InterPro"/>
</dbReference>
<dbReference type="SMART" id="SM00267">
    <property type="entry name" value="GGDEF"/>
    <property type="match status" value="1"/>
</dbReference>
<dbReference type="InterPro" id="IPR000160">
    <property type="entry name" value="GGDEF_dom"/>
</dbReference>
<dbReference type="Pfam" id="PF00990">
    <property type="entry name" value="GGDEF"/>
    <property type="match status" value="1"/>
</dbReference>
<dbReference type="PROSITE" id="PS50887">
    <property type="entry name" value="GGDEF"/>
    <property type="match status" value="1"/>
</dbReference>
<dbReference type="Gene3D" id="3.30.70.270">
    <property type="match status" value="1"/>
</dbReference>
<gene>
    <name evidence="4" type="ORF">JCM9157_541</name>
</gene>
<dbReference type="GO" id="GO:0005886">
    <property type="term" value="C:plasma membrane"/>
    <property type="evidence" value="ECO:0007669"/>
    <property type="project" value="TreeGrafter"/>
</dbReference>
<dbReference type="CDD" id="cd00156">
    <property type="entry name" value="REC"/>
    <property type="match status" value="1"/>
</dbReference>
<evidence type="ECO:0008006" key="6">
    <source>
        <dbReference type="Google" id="ProtNLM"/>
    </source>
</evidence>